<dbReference type="EMBL" id="QRKB01000014">
    <property type="protein sequence ID" value="RHH83221.1"/>
    <property type="molecule type" value="Genomic_DNA"/>
</dbReference>
<evidence type="ECO:0000313" key="3">
    <source>
        <dbReference type="Proteomes" id="UP000284548"/>
    </source>
</evidence>
<name>A0A414YAP0_9BACT</name>
<sequence length="577" mass="66940">MTYSQADITVPYAVANFAEIRHKGYYYVDKTNYIPLLERYKAPVFLRPRRFGKSLLVSMLAHYYDRNMATQFKELFGGTWIGEHPTNEHNQYLVVRYDFSTTSVASKKEDIEKNFNAVNCSPLRTLVERNRDLFGDFRFREDGNVSNMLVEVCEFISSHNLPPLYILIDEYDNFTNQLLVVYKDSLYQDLTTGESFLRTFFKVIKAGIGEGTIRTCFCTGVLPVTMDDLTSGYNIAEMLTLKPEFTNLLGFTHEEAAQYLKYVINKYGPQASFEELWTLILNNYDGYHFLPNAEPLFNSTILTYFLKNFAELKGGIPTEMVDENLRTDTSWIRRLTITLDNAKEMLDSLLMDGELYYSQADLRSKFNKQKFFSPEFYPISLYYLGMTTLKDNYKMALPNLTTKSVYMSYYNELNSISDNARKFVPAYEAFARDRELEPLFHNYVKEYLGQLPAQAFDKMNENFIRCSFFELLSRYLSNCYTFAIEQNLPSGRADLVLTGIPGTSFHNDCRIIEFKYFKSRDAGIVDQLEEAHLEDAQQVKAYAADMQKAYPHYQIKAYVAYIAGNKACKIFKENSND</sequence>
<accession>A0A414YAP0</accession>
<protein>
    <recommendedName>
        <fullName evidence="1">AAA-ATPase-like domain-containing protein</fullName>
    </recommendedName>
</protein>
<proteinExistence type="predicted"/>
<reference evidence="2 3" key="1">
    <citation type="submission" date="2018-08" db="EMBL/GenBank/DDBJ databases">
        <title>A genome reference for cultivated species of the human gut microbiota.</title>
        <authorList>
            <person name="Zou Y."/>
            <person name="Xue W."/>
            <person name="Luo G."/>
        </authorList>
    </citation>
    <scope>NUCLEOTIDE SEQUENCE [LARGE SCALE GENOMIC DNA]</scope>
    <source>
        <strain evidence="2 3">AM16-54</strain>
    </source>
</reference>
<dbReference type="InterPro" id="IPR027417">
    <property type="entry name" value="P-loop_NTPase"/>
</dbReference>
<gene>
    <name evidence="2" type="ORF">DW192_07260</name>
</gene>
<dbReference type="Proteomes" id="UP000284548">
    <property type="component" value="Unassembled WGS sequence"/>
</dbReference>
<evidence type="ECO:0000313" key="2">
    <source>
        <dbReference type="EMBL" id="RHH83221.1"/>
    </source>
</evidence>
<dbReference type="AlphaFoldDB" id="A0A414YAP0"/>
<dbReference type="Pfam" id="PF09820">
    <property type="entry name" value="AAA-ATPase_like"/>
    <property type="match status" value="1"/>
</dbReference>
<dbReference type="SUPFAM" id="SSF52540">
    <property type="entry name" value="P-loop containing nucleoside triphosphate hydrolases"/>
    <property type="match status" value="1"/>
</dbReference>
<evidence type="ECO:0000259" key="1">
    <source>
        <dbReference type="Pfam" id="PF09820"/>
    </source>
</evidence>
<feature type="domain" description="AAA-ATPase-like" evidence="1">
    <location>
        <begin position="11"/>
        <end position="230"/>
    </location>
</feature>
<comment type="caution">
    <text evidence="2">The sequence shown here is derived from an EMBL/GenBank/DDBJ whole genome shotgun (WGS) entry which is preliminary data.</text>
</comment>
<dbReference type="InterPro" id="IPR018631">
    <property type="entry name" value="AAA-ATPase-like_dom"/>
</dbReference>
<dbReference type="PANTHER" id="PTHR34825:SF2">
    <property type="entry name" value="AAA-ATPASE-LIKE DOMAIN-CONTAINING PROTEIN"/>
    <property type="match status" value="1"/>
</dbReference>
<dbReference type="RefSeq" id="WP_118254691.1">
    <property type="nucleotide sequence ID" value="NZ_QRKB01000014.1"/>
</dbReference>
<dbReference type="InterPro" id="IPR012547">
    <property type="entry name" value="PDDEXK_9"/>
</dbReference>
<dbReference type="PANTHER" id="PTHR34825">
    <property type="entry name" value="CONSERVED PROTEIN, WITH A WEAK D-GALACTARATE DEHYDRATASE/ALTRONATE HYDROLASE DOMAIN"/>
    <property type="match status" value="1"/>
</dbReference>
<dbReference type="Pfam" id="PF08011">
    <property type="entry name" value="PDDEXK_9"/>
    <property type="match status" value="1"/>
</dbReference>
<organism evidence="2 3">
    <name type="scientific">Segatella copri</name>
    <dbReference type="NCBI Taxonomy" id="165179"/>
    <lineage>
        <taxon>Bacteria</taxon>
        <taxon>Pseudomonadati</taxon>
        <taxon>Bacteroidota</taxon>
        <taxon>Bacteroidia</taxon>
        <taxon>Bacteroidales</taxon>
        <taxon>Prevotellaceae</taxon>
        <taxon>Segatella</taxon>
    </lineage>
</organism>